<keyword evidence="4" id="KW-0539">Nucleus</keyword>
<dbReference type="PROSITE" id="PS50082">
    <property type="entry name" value="WD_REPEATS_2"/>
    <property type="match status" value="8"/>
</dbReference>
<protein>
    <recommendedName>
        <fullName evidence="6">U3 small nucleolar RNA-associated protein 13 C-terminal domain-containing protein</fullName>
    </recommendedName>
</protein>
<dbReference type="Pfam" id="PF08625">
    <property type="entry name" value="Utp13"/>
    <property type="match status" value="1"/>
</dbReference>
<dbReference type="PANTHER" id="PTHR19854:SF15">
    <property type="entry name" value="TRANSDUCIN BETA-LIKE PROTEIN 3"/>
    <property type="match status" value="1"/>
</dbReference>
<feature type="repeat" description="WD" evidence="5">
    <location>
        <begin position="503"/>
        <end position="544"/>
    </location>
</feature>
<dbReference type="Proteomes" id="UP001153712">
    <property type="component" value="Chromosome 13"/>
</dbReference>
<dbReference type="SUPFAM" id="SSF50978">
    <property type="entry name" value="WD40 repeat-like"/>
    <property type="match status" value="2"/>
</dbReference>
<feature type="repeat" description="WD" evidence="5">
    <location>
        <begin position="368"/>
        <end position="403"/>
    </location>
</feature>
<sequence>MSNKGKLKEAFDVESKHGAFYTGGNLEWLEDTLYCQTNSKINLLNIETGLIERSIGEESAEDADTIQTFTTTGQQTVTSHKSGLMKLWNDKGELEKMWKYIHKGPVARLAMFDGKLASGGCDGVVRLWDLLNQVCLLSLRGCQGVINVVEFHPQENLLFASGDDGKINSYELSKGDLKLIYAGHYSKVTSLVFARDSHFATCGRDKVIILWETGKPEPLKIIPHYTAVETIASLPVKFKLPNFKSDPNGIYVASAGEKGLVQVWDVSNAKRVFTQENSLVNEASEEGGLAVTLMRYDGKSKSLAIVTVDHNIVIHHLKSFACLKQFPGFSEEILDVAFVGKDDSHLAVATNSKDIKLYENATMNCNILRGHDDIVLALATTPANPNLMLSSGKDNTVRLWKFDYTMTCVAIGLRHTGSVGSVAFSNTDYNFAVTVSQDMCLKLWEIPKNPKIETSLNCLQTTQAHQKDINSVAVSPNDKLIATASQDKTCKLWSSNLELLGVLRGHKKSIWCVVFSPVDQVVLTTSADCTIKLWSISDLSCLKTFEGHNASVLKAAFLSSGMQILSAGGDGLLKLFSVKTSECTCTLDRHEAQIWAVAVKRDESGFVTGGGDSVLIKWKDVTEELKLEKIREAEELALREQKLNNYLADGNYRKALKEALRLNKPHQVLKIVQTIIKNEDSGLADTIKELRNDQKDSLFKTAIHWNMNSKHAHPAQLVINILLSEMQSENFTPSGFSSALEGAIPYTERHMKRLTQLMQDLQFINYVVKCMKPHSVI</sequence>
<dbReference type="GO" id="GO:0034511">
    <property type="term" value="F:U3 snoRNA binding"/>
    <property type="evidence" value="ECO:0007669"/>
    <property type="project" value="TreeGrafter"/>
</dbReference>
<keyword evidence="3" id="KW-0677">Repeat</keyword>
<dbReference type="InterPro" id="IPR019775">
    <property type="entry name" value="WD40_repeat_CS"/>
</dbReference>
<dbReference type="InterPro" id="IPR013934">
    <property type="entry name" value="Utp13_C"/>
</dbReference>
<feature type="repeat" description="WD" evidence="5">
    <location>
        <begin position="415"/>
        <end position="454"/>
    </location>
</feature>
<evidence type="ECO:0000256" key="2">
    <source>
        <dbReference type="ARBA" id="ARBA00022574"/>
    </source>
</evidence>
<feature type="repeat" description="WD" evidence="5">
    <location>
        <begin position="545"/>
        <end position="586"/>
    </location>
</feature>
<dbReference type="OrthoDB" id="5414888at2759"/>
<evidence type="ECO:0000256" key="4">
    <source>
        <dbReference type="ARBA" id="ARBA00023242"/>
    </source>
</evidence>
<feature type="domain" description="U3 small nucleolar RNA-associated protein 13 C-terminal" evidence="6">
    <location>
        <begin position="640"/>
        <end position="771"/>
    </location>
</feature>
<feature type="repeat" description="WD" evidence="5">
    <location>
        <begin position="116"/>
        <end position="130"/>
    </location>
</feature>
<evidence type="ECO:0000259" key="6">
    <source>
        <dbReference type="Pfam" id="PF08625"/>
    </source>
</evidence>
<dbReference type="GO" id="GO:0000472">
    <property type="term" value="P:endonucleolytic cleavage to generate mature 5'-end of SSU-rRNA from (SSU-rRNA, 5.8S rRNA, LSU-rRNA)"/>
    <property type="evidence" value="ECO:0007669"/>
    <property type="project" value="TreeGrafter"/>
</dbReference>
<dbReference type="InterPro" id="IPR020472">
    <property type="entry name" value="WD40_PAC1"/>
</dbReference>
<dbReference type="PROSITE" id="PS50294">
    <property type="entry name" value="WD_REPEATS_REGION"/>
    <property type="match status" value="3"/>
</dbReference>
<accession>A0A9N9TJ62</accession>
<dbReference type="Gene3D" id="2.130.10.10">
    <property type="entry name" value="YVTN repeat-like/Quinoprotein amine dehydrogenase"/>
    <property type="match status" value="4"/>
</dbReference>
<evidence type="ECO:0000256" key="3">
    <source>
        <dbReference type="ARBA" id="ARBA00022737"/>
    </source>
</evidence>
<dbReference type="Pfam" id="PF00400">
    <property type="entry name" value="WD40"/>
    <property type="match status" value="9"/>
</dbReference>
<dbReference type="GO" id="GO:0030686">
    <property type="term" value="C:90S preribosome"/>
    <property type="evidence" value="ECO:0007669"/>
    <property type="project" value="TreeGrafter"/>
</dbReference>
<dbReference type="CDD" id="cd00200">
    <property type="entry name" value="WD40"/>
    <property type="match status" value="2"/>
</dbReference>
<dbReference type="AlphaFoldDB" id="A0A9N9TJ62"/>
<dbReference type="GO" id="GO:0032040">
    <property type="term" value="C:small-subunit processome"/>
    <property type="evidence" value="ECO:0007669"/>
    <property type="project" value="InterPro"/>
</dbReference>
<dbReference type="PRINTS" id="PR00320">
    <property type="entry name" value="GPROTEINBRPT"/>
</dbReference>
<dbReference type="InterPro" id="IPR015943">
    <property type="entry name" value="WD40/YVTN_repeat-like_dom_sf"/>
</dbReference>
<keyword evidence="2 5" id="KW-0853">WD repeat</keyword>
<dbReference type="InterPro" id="IPR036322">
    <property type="entry name" value="WD40_repeat_dom_sf"/>
</dbReference>
<proteinExistence type="predicted"/>
<reference evidence="7" key="1">
    <citation type="submission" date="2022-01" db="EMBL/GenBank/DDBJ databases">
        <authorList>
            <person name="King R."/>
        </authorList>
    </citation>
    <scope>NUCLEOTIDE SEQUENCE</scope>
</reference>
<feature type="repeat" description="WD" evidence="5">
    <location>
        <begin position="181"/>
        <end position="221"/>
    </location>
</feature>
<feature type="repeat" description="WD" evidence="5">
    <location>
        <begin position="246"/>
        <end position="274"/>
    </location>
</feature>
<name>A0A9N9TJ62_PHYSR</name>
<evidence type="ECO:0000256" key="5">
    <source>
        <dbReference type="PROSITE-ProRule" id="PRU00221"/>
    </source>
</evidence>
<dbReference type="PROSITE" id="PS00678">
    <property type="entry name" value="WD_REPEATS_1"/>
    <property type="match status" value="2"/>
</dbReference>
<organism evidence="7 8">
    <name type="scientific">Phyllotreta striolata</name>
    <name type="common">Striped flea beetle</name>
    <name type="synonym">Crioceris striolata</name>
    <dbReference type="NCBI Taxonomy" id="444603"/>
    <lineage>
        <taxon>Eukaryota</taxon>
        <taxon>Metazoa</taxon>
        <taxon>Ecdysozoa</taxon>
        <taxon>Arthropoda</taxon>
        <taxon>Hexapoda</taxon>
        <taxon>Insecta</taxon>
        <taxon>Pterygota</taxon>
        <taxon>Neoptera</taxon>
        <taxon>Endopterygota</taxon>
        <taxon>Coleoptera</taxon>
        <taxon>Polyphaga</taxon>
        <taxon>Cucujiformia</taxon>
        <taxon>Chrysomeloidea</taxon>
        <taxon>Chrysomelidae</taxon>
        <taxon>Galerucinae</taxon>
        <taxon>Alticini</taxon>
        <taxon>Phyllotreta</taxon>
    </lineage>
</organism>
<feature type="repeat" description="WD" evidence="5">
    <location>
        <begin position="462"/>
        <end position="494"/>
    </location>
</feature>
<evidence type="ECO:0000313" key="7">
    <source>
        <dbReference type="EMBL" id="CAG9857295.1"/>
    </source>
</evidence>
<dbReference type="PANTHER" id="PTHR19854">
    <property type="entry name" value="TRANSDUCIN BETA-LIKE 3"/>
    <property type="match status" value="1"/>
</dbReference>
<evidence type="ECO:0000256" key="1">
    <source>
        <dbReference type="ARBA" id="ARBA00004604"/>
    </source>
</evidence>
<dbReference type="EMBL" id="OU900106">
    <property type="protein sequence ID" value="CAG9857295.1"/>
    <property type="molecule type" value="Genomic_DNA"/>
</dbReference>
<dbReference type="SMART" id="SM00320">
    <property type="entry name" value="WD40"/>
    <property type="match status" value="11"/>
</dbReference>
<evidence type="ECO:0000313" key="8">
    <source>
        <dbReference type="Proteomes" id="UP001153712"/>
    </source>
</evidence>
<dbReference type="InterPro" id="IPR001680">
    <property type="entry name" value="WD40_rpt"/>
</dbReference>
<keyword evidence="8" id="KW-1185">Reference proteome</keyword>
<comment type="subcellular location">
    <subcellularLocation>
        <location evidence="1">Nucleus</location>
        <location evidence="1">Nucleolus</location>
    </subcellularLocation>
</comment>
<gene>
    <name evidence="7" type="ORF">PHYEVI_LOCUS3700</name>
</gene>
<dbReference type="GO" id="GO:0000480">
    <property type="term" value="P:endonucleolytic cleavage in 5'-ETS of tricistronic rRNA transcript (SSU-rRNA, 5.8S rRNA, LSU-rRNA)"/>
    <property type="evidence" value="ECO:0007669"/>
    <property type="project" value="TreeGrafter"/>
</dbReference>